<name>A0A239PLR2_9PROT</name>
<feature type="chain" id="PRO_5012082777" description="Lipoprotein" evidence="1">
    <location>
        <begin position="26"/>
        <end position="105"/>
    </location>
</feature>
<reference evidence="2 3" key="1">
    <citation type="submission" date="2017-07" db="EMBL/GenBank/DDBJ databases">
        <authorList>
            <person name="Sun Z.S."/>
            <person name="Albrecht U."/>
            <person name="Echele G."/>
            <person name="Lee C.C."/>
        </authorList>
    </citation>
    <scope>NUCLEOTIDE SEQUENCE [LARGE SCALE GENOMIC DNA]</scope>
    <source>
        <strain evidence="2 3">CGMCC 1.12710</strain>
    </source>
</reference>
<keyword evidence="3" id="KW-1185">Reference proteome</keyword>
<gene>
    <name evidence="2" type="ORF">SAMN06297382_0784</name>
</gene>
<keyword evidence="1" id="KW-0732">Signal</keyword>
<proteinExistence type="predicted"/>
<protein>
    <recommendedName>
        <fullName evidence="4">Lipoprotein</fullName>
    </recommendedName>
</protein>
<dbReference type="EMBL" id="FZQA01000001">
    <property type="protein sequence ID" value="SNT68283.1"/>
    <property type="molecule type" value="Genomic_DNA"/>
</dbReference>
<evidence type="ECO:0008006" key="4">
    <source>
        <dbReference type="Google" id="ProtNLM"/>
    </source>
</evidence>
<accession>A0A239PLR2</accession>
<dbReference type="AlphaFoldDB" id="A0A239PLR2"/>
<evidence type="ECO:0000313" key="3">
    <source>
        <dbReference type="Proteomes" id="UP000198346"/>
    </source>
</evidence>
<sequence>MPGTTMRVIAAAAFAGLAACATLSAQSRIENRLMDLGLSESRAECLAGELADTLDRRDLKDVADFLDRLDRADTPRGVVETLRRIDNPRAAATVAAAAIACALSG</sequence>
<dbReference type="RefSeq" id="WP_089411237.1">
    <property type="nucleotide sequence ID" value="NZ_FZQA01000001.1"/>
</dbReference>
<dbReference type="PROSITE" id="PS51257">
    <property type="entry name" value="PROKAR_LIPOPROTEIN"/>
    <property type="match status" value="1"/>
</dbReference>
<evidence type="ECO:0000256" key="1">
    <source>
        <dbReference type="SAM" id="SignalP"/>
    </source>
</evidence>
<feature type="signal peptide" evidence="1">
    <location>
        <begin position="1"/>
        <end position="25"/>
    </location>
</feature>
<organism evidence="2 3">
    <name type="scientific">Amphiplicatus metriothermophilus</name>
    <dbReference type="NCBI Taxonomy" id="1519374"/>
    <lineage>
        <taxon>Bacteria</taxon>
        <taxon>Pseudomonadati</taxon>
        <taxon>Pseudomonadota</taxon>
        <taxon>Alphaproteobacteria</taxon>
        <taxon>Parvularculales</taxon>
        <taxon>Parvularculaceae</taxon>
        <taxon>Amphiplicatus</taxon>
    </lineage>
</organism>
<dbReference type="Proteomes" id="UP000198346">
    <property type="component" value="Unassembled WGS sequence"/>
</dbReference>
<evidence type="ECO:0000313" key="2">
    <source>
        <dbReference type="EMBL" id="SNT68283.1"/>
    </source>
</evidence>